<dbReference type="Proteomes" id="UP000001822">
    <property type="component" value="Chromosome"/>
</dbReference>
<evidence type="ECO:0000313" key="3">
    <source>
        <dbReference type="Proteomes" id="UP000001822"/>
    </source>
</evidence>
<dbReference type="Pfam" id="PF14248">
    <property type="entry name" value="DUF4345"/>
    <property type="match status" value="1"/>
</dbReference>
<keyword evidence="3" id="KW-1185">Reference proteome</keyword>
<organism evidence="2 3">
    <name type="scientific">Cytophaga hutchinsonii (strain ATCC 33406 / DSM 1761 / CIP 103989 / NBRC 15051 / NCIMB 9469 / D465)</name>
    <dbReference type="NCBI Taxonomy" id="269798"/>
    <lineage>
        <taxon>Bacteria</taxon>
        <taxon>Pseudomonadati</taxon>
        <taxon>Bacteroidota</taxon>
        <taxon>Cytophagia</taxon>
        <taxon>Cytophagales</taxon>
        <taxon>Cytophagaceae</taxon>
        <taxon>Cytophaga</taxon>
    </lineage>
</organism>
<accession>A0A6N4STH2</accession>
<reference evidence="2 3" key="1">
    <citation type="journal article" date="2007" name="Appl. Environ. Microbiol.">
        <title>Genome sequence of the cellulolytic gliding bacterium Cytophaga hutchinsonii.</title>
        <authorList>
            <person name="Xie G."/>
            <person name="Bruce D.C."/>
            <person name="Challacombe J.F."/>
            <person name="Chertkov O."/>
            <person name="Detter J.C."/>
            <person name="Gilna P."/>
            <person name="Han C.S."/>
            <person name="Lucas S."/>
            <person name="Misra M."/>
            <person name="Myers G.L."/>
            <person name="Richardson P."/>
            <person name="Tapia R."/>
            <person name="Thayer N."/>
            <person name="Thompson L.S."/>
            <person name="Brettin T.S."/>
            <person name="Henrissat B."/>
            <person name="Wilson D.B."/>
            <person name="McBride M.J."/>
        </authorList>
    </citation>
    <scope>NUCLEOTIDE SEQUENCE [LARGE SCALE GENOMIC DNA]</scope>
    <source>
        <strain evidence="3">ATCC 33406 / DSM 1761 / CIP 103989 / NBRC 15051 / NCIMB 9469 / D465</strain>
    </source>
</reference>
<evidence type="ECO:0000256" key="1">
    <source>
        <dbReference type="SAM" id="Phobius"/>
    </source>
</evidence>
<gene>
    <name evidence="2" type="ordered locus">CHU_2260</name>
</gene>
<feature type="transmembrane region" description="Helical" evidence="1">
    <location>
        <begin position="116"/>
        <end position="136"/>
    </location>
</feature>
<dbReference type="KEGG" id="chu:CHU_2260"/>
<protein>
    <recommendedName>
        <fullName evidence="4">DUF4345 domain-containing protein</fullName>
    </recommendedName>
</protein>
<evidence type="ECO:0008006" key="4">
    <source>
        <dbReference type="Google" id="ProtNLM"/>
    </source>
</evidence>
<sequence length="144" mass="15891">MFHTKPTLMKTTILLPLASKGFILFSALSLLTLSILAFNDPQAVMDLVQVNLPNTDAYSSIRGVYGGVGLTICISLLYLLRRDVQLGLAFLSLLWGLYALSRIITIQIEGSLGNFGSQWLVIESVLFVIGFTLYLLNKIHTRNA</sequence>
<dbReference type="AlphaFoldDB" id="A0A6N4STH2"/>
<keyword evidence="1" id="KW-0472">Membrane</keyword>
<dbReference type="EMBL" id="CP000383">
    <property type="protein sequence ID" value="ABG59523.1"/>
    <property type="molecule type" value="Genomic_DNA"/>
</dbReference>
<evidence type="ECO:0000313" key="2">
    <source>
        <dbReference type="EMBL" id="ABG59523.1"/>
    </source>
</evidence>
<feature type="transmembrane region" description="Helical" evidence="1">
    <location>
        <begin position="86"/>
        <end position="104"/>
    </location>
</feature>
<feature type="transmembrane region" description="Helical" evidence="1">
    <location>
        <begin position="61"/>
        <end position="79"/>
    </location>
</feature>
<name>A0A6N4STH2_CYTH3</name>
<keyword evidence="1" id="KW-0812">Transmembrane</keyword>
<proteinExistence type="predicted"/>
<dbReference type="InterPro" id="IPR025597">
    <property type="entry name" value="DUF4345"/>
</dbReference>
<keyword evidence="1" id="KW-1133">Transmembrane helix</keyword>